<name>A0ABW3FJY8_9HYPH</name>
<keyword evidence="7" id="KW-0762">Sugar transport</keyword>
<dbReference type="PANTHER" id="PTHR30413:SF10">
    <property type="entry name" value="CAPSULE POLYSACCHARIDE EXPORT INNER-MEMBRANE PROTEIN CTRC"/>
    <property type="match status" value="1"/>
</dbReference>
<feature type="transmembrane region" description="Helical" evidence="9">
    <location>
        <begin position="186"/>
        <end position="205"/>
    </location>
</feature>
<keyword evidence="12" id="KW-1185">Reference proteome</keyword>
<comment type="caution">
    <text evidence="11">The sequence shown here is derived from an EMBL/GenBank/DDBJ whole genome shotgun (WGS) entry which is preliminary data.</text>
</comment>
<reference evidence="12" key="1">
    <citation type="journal article" date="2019" name="Int. J. Syst. Evol. Microbiol.">
        <title>The Global Catalogue of Microorganisms (GCM) 10K type strain sequencing project: providing services to taxonomists for standard genome sequencing and annotation.</title>
        <authorList>
            <consortium name="The Broad Institute Genomics Platform"/>
            <consortium name="The Broad Institute Genome Sequencing Center for Infectious Disease"/>
            <person name="Wu L."/>
            <person name="Ma J."/>
        </authorList>
    </citation>
    <scope>NUCLEOTIDE SEQUENCE [LARGE SCALE GENOMIC DNA]</scope>
    <source>
        <strain evidence="12">CCUG 60023</strain>
    </source>
</reference>
<dbReference type="Pfam" id="PF01061">
    <property type="entry name" value="ABC2_membrane"/>
    <property type="match status" value="1"/>
</dbReference>
<keyword evidence="4" id="KW-1003">Cell membrane</keyword>
<feature type="transmembrane region" description="Helical" evidence="9">
    <location>
        <begin position="83"/>
        <end position="105"/>
    </location>
</feature>
<evidence type="ECO:0000256" key="4">
    <source>
        <dbReference type="ARBA" id="ARBA00022475"/>
    </source>
</evidence>
<evidence type="ECO:0000256" key="9">
    <source>
        <dbReference type="SAM" id="Phobius"/>
    </source>
</evidence>
<feature type="transmembrane region" description="Helical" evidence="9">
    <location>
        <begin position="126"/>
        <end position="148"/>
    </location>
</feature>
<dbReference type="Proteomes" id="UP001597101">
    <property type="component" value="Unassembled WGS sequence"/>
</dbReference>
<protein>
    <submittedName>
        <fullName evidence="11">ABC transporter permease</fullName>
    </submittedName>
</protein>
<evidence type="ECO:0000256" key="1">
    <source>
        <dbReference type="ARBA" id="ARBA00004651"/>
    </source>
</evidence>
<evidence type="ECO:0000313" key="12">
    <source>
        <dbReference type="Proteomes" id="UP001597101"/>
    </source>
</evidence>
<dbReference type="InterPro" id="IPR013525">
    <property type="entry name" value="ABC2_TM"/>
</dbReference>
<evidence type="ECO:0000256" key="2">
    <source>
        <dbReference type="ARBA" id="ARBA00007783"/>
    </source>
</evidence>
<dbReference type="RefSeq" id="WP_377212330.1">
    <property type="nucleotide sequence ID" value="NZ_JBHTJV010000006.1"/>
</dbReference>
<keyword evidence="3" id="KW-0813">Transport</keyword>
<keyword evidence="7" id="KW-0625">Polysaccharide transport</keyword>
<evidence type="ECO:0000256" key="3">
    <source>
        <dbReference type="ARBA" id="ARBA00022448"/>
    </source>
</evidence>
<accession>A0ABW3FJY8</accession>
<evidence type="ECO:0000256" key="8">
    <source>
        <dbReference type="ARBA" id="ARBA00023136"/>
    </source>
</evidence>
<evidence type="ECO:0000256" key="5">
    <source>
        <dbReference type="ARBA" id="ARBA00022692"/>
    </source>
</evidence>
<evidence type="ECO:0000313" key="11">
    <source>
        <dbReference type="EMBL" id="MFD0916467.1"/>
    </source>
</evidence>
<comment type="similarity">
    <text evidence="2">Belongs to the ABC-2 integral membrane protein family.</text>
</comment>
<evidence type="ECO:0000256" key="7">
    <source>
        <dbReference type="ARBA" id="ARBA00023047"/>
    </source>
</evidence>
<keyword evidence="8 9" id="KW-0472">Membrane</keyword>
<gene>
    <name evidence="11" type="ORF">ACFQ14_08615</name>
</gene>
<evidence type="ECO:0000256" key="6">
    <source>
        <dbReference type="ARBA" id="ARBA00022989"/>
    </source>
</evidence>
<keyword evidence="5 9" id="KW-0812">Transmembrane</keyword>
<dbReference type="EMBL" id="JBHTJV010000006">
    <property type="protein sequence ID" value="MFD0916467.1"/>
    <property type="molecule type" value="Genomic_DNA"/>
</dbReference>
<keyword evidence="6 9" id="KW-1133">Transmembrane helix</keyword>
<evidence type="ECO:0000259" key="10">
    <source>
        <dbReference type="Pfam" id="PF01061"/>
    </source>
</evidence>
<dbReference type="PANTHER" id="PTHR30413">
    <property type="entry name" value="INNER MEMBRANE TRANSPORT PERMEASE"/>
    <property type="match status" value="1"/>
</dbReference>
<feature type="transmembrane region" description="Helical" evidence="9">
    <location>
        <begin position="51"/>
        <end position="71"/>
    </location>
</feature>
<feature type="transmembrane region" description="Helical" evidence="9">
    <location>
        <begin position="160"/>
        <end position="179"/>
    </location>
</feature>
<proteinExistence type="inferred from homology"/>
<feature type="transmembrane region" description="Helical" evidence="9">
    <location>
        <begin position="240"/>
        <end position="262"/>
    </location>
</feature>
<feature type="domain" description="ABC-2 type transporter transmembrane" evidence="10">
    <location>
        <begin position="38"/>
        <end position="232"/>
    </location>
</feature>
<sequence length="272" mass="30958">MSASQTTISSGERKHDARNDVFRAAAMWRLALANAFMELDQRYRRTFIGKWWIALTFLLFVGVKVVIFGALNNVSLQFFAPYLAMGYMLFRFISQSVTGGAAVFISSQSWIKTEPLPISIHLFSFLAKNFIMMFFMAIPALILCFWAGRYSWVALGSLPFVVVLYAINHLWVSCLLGIIAARFRDVVYVLVTVMQVLYFATPILWVPTETGIRAWAAALNPLTHYIAVLRDPMMYGTVPWISWAVVMSMTIIGCILAAIAFVRYRKKLVYWI</sequence>
<comment type="subcellular location">
    <subcellularLocation>
        <location evidence="1">Cell membrane</location>
        <topology evidence="1">Multi-pass membrane protein</topology>
    </subcellularLocation>
</comment>
<organism evidence="11 12">
    <name type="scientific">Pseudahrensia aquimaris</name>
    <dbReference type="NCBI Taxonomy" id="744461"/>
    <lineage>
        <taxon>Bacteria</taxon>
        <taxon>Pseudomonadati</taxon>
        <taxon>Pseudomonadota</taxon>
        <taxon>Alphaproteobacteria</taxon>
        <taxon>Hyphomicrobiales</taxon>
        <taxon>Ahrensiaceae</taxon>
        <taxon>Pseudahrensia</taxon>
    </lineage>
</organism>